<keyword evidence="9" id="KW-1185">Reference proteome</keyword>
<dbReference type="GO" id="GO:0003729">
    <property type="term" value="F:mRNA binding"/>
    <property type="evidence" value="ECO:0007669"/>
    <property type="project" value="InterPro"/>
</dbReference>
<sequence>MLIMPKKIRQLIKDLEKAGFVNRGGRGSHRNFLHERGITVTVSGKLGDDAKPYQEKTVKQKIEEVR</sequence>
<keyword evidence="6" id="KW-0694">RNA-binding</keyword>
<dbReference type="STRING" id="1246637.MTBBW1_900009"/>
<dbReference type="InterPro" id="IPR012933">
    <property type="entry name" value="HicA_mRNA_interferase"/>
</dbReference>
<name>A0A1W1HLA0_9BACT</name>
<protein>
    <recommendedName>
        <fullName evidence="10">YcfA family protein</fullName>
    </recommendedName>
</protein>
<comment type="similarity">
    <text evidence="1">Belongs to the HicA mRNA interferase family.</text>
</comment>
<dbReference type="AlphaFoldDB" id="A0A1W1HLA0"/>
<evidence type="ECO:0000256" key="3">
    <source>
        <dbReference type="ARBA" id="ARBA00022722"/>
    </source>
</evidence>
<evidence type="ECO:0000256" key="1">
    <source>
        <dbReference type="ARBA" id="ARBA00006620"/>
    </source>
</evidence>
<keyword evidence="5" id="KW-0378">Hydrolase</keyword>
<gene>
    <name evidence="8" type="ORF">MTBBW1_900009</name>
</gene>
<dbReference type="EMBL" id="FWEV01000337">
    <property type="protein sequence ID" value="SLM33142.1"/>
    <property type="molecule type" value="Genomic_DNA"/>
</dbReference>
<keyword evidence="4" id="KW-0255">Endonuclease</keyword>
<keyword evidence="7" id="KW-0346">Stress response</keyword>
<organism evidence="8 9">
    <name type="scientific">Desulfamplus magnetovallimortis</name>
    <dbReference type="NCBI Taxonomy" id="1246637"/>
    <lineage>
        <taxon>Bacteria</taxon>
        <taxon>Pseudomonadati</taxon>
        <taxon>Thermodesulfobacteriota</taxon>
        <taxon>Desulfobacteria</taxon>
        <taxon>Desulfobacterales</taxon>
        <taxon>Desulfobacteraceae</taxon>
        <taxon>Desulfamplus</taxon>
    </lineage>
</organism>
<keyword evidence="3" id="KW-0540">Nuclease</keyword>
<evidence type="ECO:0000256" key="2">
    <source>
        <dbReference type="ARBA" id="ARBA00022649"/>
    </source>
</evidence>
<dbReference type="GO" id="GO:0016787">
    <property type="term" value="F:hydrolase activity"/>
    <property type="evidence" value="ECO:0007669"/>
    <property type="project" value="UniProtKB-KW"/>
</dbReference>
<accession>A0A1W1HLA0</accession>
<keyword evidence="2" id="KW-1277">Toxin-antitoxin system</keyword>
<dbReference type="InterPro" id="IPR038570">
    <property type="entry name" value="HicA_sf"/>
</dbReference>
<dbReference type="SUPFAM" id="SSF54786">
    <property type="entry name" value="YcfA/nrd intein domain"/>
    <property type="match status" value="1"/>
</dbReference>
<reference evidence="8 9" key="1">
    <citation type="submission" date="2017-03" db="EMBL/GenBank/DDBJ databases">
        <authorList>
            <person name="Afonso C.L."/>
            <person name="Miller P.J."/>
            <person name="Scott M.A."/>
            <person name="Spackman E."/>
            <person name="Goraichik I."/>
            <person name="Dimitrov K.M."/>
            <person name="Suarez D.L."/>
            <person name="Swayne D.E."/>
        </authorList>
    </citation>
    <scope>NUCLEOTIDE SEQUENCE [LARGE SCALE GENOMIC DNA]</scope>
    <source>
        <strain evidence="8">PRJEB14757</strain>
    </source>
</reference>
<dbReference type="Gene3D" id="3.30.920.30">
    <property type="entry name" value="Hypothetical protein"/>
    <property type="match status" value="1"/>
</dbReference>
<evidence type="ECO:0000256" key="4">
    <source>
        <dbReference type="ARBA" id="ARBA00022759"/>
    </source>
</evidence>
<evidence type="ECO:0000256" key="7">
    <source>
        <dbReference type="ARBA" id="ARBA00023016"/>
    </source>
</evidence>
<evidence type="ECO:0000256" key="5">
    <source>
        <dbReference type="ARBA" id="ARBA00022801"/>
    </source>
</evidence>
<evidence type="ECO:0000256" key="6">
    <source>
        <dbReference type="ARBA" id="ARBA00022884"/>
    </source>
</evidence>
<evidence type="ECO:0008006" key="10">
    <source>
        <dbReference type="Google" id="ProtNLM"/>
    </source>
</evidence>
<evidence type="ECO:0000313" key="9">
    <source>
        <dbReference type="Proteomes" id="UP000191931"/>
    </source>
</evidence>
<dbReference type="Pfam" id="PF07927">
    <property type="entry name" value="HicA_toxin"/>
    <property type="match status" value="1"/>
</dbReference>
<proteinExistence type="inferred from homology"/>
<dbReference type="Proteomes" id="UP000191931">
    <property type="component" value="Unassembled WGS sequence"/>
</dbReference>
<dbReference type="GO" id="GO:0004519">
    <property type="term" value="F:endonuclease activity"/>
    <property type="evidence" value="ECO:0007669"/>
    <property type="project" value="UniProtKB-KW"/>
</dbReference>
<evidence type="ECO:0000313" key="8">
    <source>
        <dbReference type="EMBL" id="SLM33142.1"/>
    </source>
</evidence>